<organism evidence="2 3">
    <name type="scientific">Zizania palustris</name>
    <name type="common">Northern wild rice</name>
    <dbReference type="NCBI Taxonomy" id="103762"/>
    <lineage>
        <taxon>Eukaryota</taxon>
        <taxon>Viridiplantae</taxon>
        <taxon>Streptophyta</taxon>
        <taxon>Embryophyta</taxon>
        <taxon>Tracheophyta</taxon>
        <taxon>Spermatophyta</taxon>
        <taxon>Magnoliopsida</taxon>
        <taxon>Liliopsida</taxon>
        <taxon>Poales</taxon>
        <taxon>Poaceae</taxon>
        <taxon>BOP clade</taxon>
        <taxon>Oryzoideae</taxon>
        <taxon>Oryzeae</taxon>
        <taxon>Zizaniinae</taxon>
        <taxon>Zizania</taxon>
    </lineage>
</organism>
<sequence>MAASSAYSASLVPHDVDPLSTISATRPNVMHGHQHVIQPRVGFIGLRNSINLINPSPPLLPSPHLPAAGASPPPLPAAGVPPRRQPASPLRPLHSRHPRARSPPPALPTAGPPPHHLPAAPPSSPPSALPINRACAPRRRRSPPPAHHLPTAAASPPPPRSLPDAAGASPPAPSPFPCAPCSVRLPATSPQPPRRSRRLPAGALSLPLRPLLSPPPRHLPATSCHIFLLCSCALNCPALLFVEQLMMVTGSDGDNVAGACAANAGQSNKDKGKGTMTAGRSTMTDTNVEVVCKNGRRVKLKNSIEYIWSHGEKYKVNGFSCYYCPTSIAGGGATRFRQHLAGVSGNVVPCENVPLNEFIESDLETANPSTFIVQELEMDETEVV</sequence>
<evidence type="ECO:0008006" key="4">
    <source>
        <dbReference type="Google" id="ProtNLM"/>
    </source>
</evidence>
<dbReference type="AlphaFoldDB" id="A0A8J5V5X8"/>
<dbReference type="PANTHER" id="PTHR46951">
    <property type="entry name" value="BED-TYPE DOMAIN-CONTAINING PROTEIN"/>
    <property type="match status" value="1"/>
</dbReference>
<evidence type="ECO:0000313" key="2">
    <source>
        <dbReference type="EMBL" id="KAG8061622.1"/>
    </source>
</evidence>
<name>A0A8J5V5X8_ZIZPA</name>
<feature type="region of interest" description="Disordered" evidence="1">
    <location>
        <begin position="63"/>
        <end position="173"/>
    </location>
</feature>
<dbReference type="OrthoDB" id="692459at2759"/>
<dbReference type="PANTHER" id="PTHR46951:SF2">
    <property type="entry name" value="BED-TYPE DOMAIN-CONTAINING PROTEIN"/>
    <property type="match status" value="1"/>
</dbReference>
<comment type="caution">
    <text evidence="2">The sequence shown here is derived from an EMBL/GenBank/DDBJ whole genome shotgun (WGS) entry which is preliminary data.</text>
</comment>
<evidence type="ECO:0000313" key="3">
    <source>
        <dbReference type="Proteomes" id="UP000729402"/>
    </source>
</evidence>
<evidence type="ECO:0000256" key="1">
    <source>
        <dbReference type="SAM" id="MobiDB-lite"/>
    </source>
</evidence>
<dbReference type="EMBL" id="JAAALK010000286">
    <property type="protein sequence ID" value="KAG8061622.1"/>
    <property type="molecule type" value="Genomic_DNA"/>
</dbReference>
<dbReference type="Proteomes" id="UP000729402">
    <property type="component" value="Unassembled WGS sequence"/>
</dbReference>
<reference evidence="2" key="2">
    <citation type="submission" date="2021-02" db="EMBL/GenBank/DDBJ databases">
        <authorList>
            <person name="Kimball J.A."/>
            <person name="Haas M.W."/>
            <person name="Macchietto M."/>
            <person name="Kono T."/>
            <person name="Duquette J."/>
            <person name="Shao M."/>
        </authorList>
    </citation>
    <scope>NUCLEOTIDE SEQUENCE</scope>
    <source>
        <tissue evidence="2">Fresh leaf tissue</tissue>
    </source>
</reference>
<accession>A0A8J5V5X8</accession>
<feature type="compositionally biased region" description="Low complexity" evidence="1">
    <location>
        <begin position="77"/>
        <end position="92"/>
    </location>
</feature>
<proteinExistence type="predicted"/>
<gene>
    <name evidence="2" type="ORF">GUJ93_ZPchr0003g17834</name>
</gene>
<protein>
    <recommendedName>
        <fullName evidence="4">BED-type domain-containing protein</fullName>
    </recommendedName>
</protein>
<reference evidence="2" key="1">
    <citation type="journal article" date="2021" name="bioRxiv">
        <title>Whole Genome Assembly and Annotation of Northern Wild Rice, Zizania palustris L., Supports a Whole Genome Duplication in the Zizania Genus.</title>
        <authorList>
            <person name="Haas M."/>
            <person name="Kono T."/>
            <person name="Macchietto M."/>
            <person name="Millas R."/>
            <person name="McGilp L."/>
            <person name="Shao M."/>
            <person name="Duquette J."/>
            <person name="Hirsch C.N."/>
            <person name="Kimball J."/>
        </authorList>
    </citation>
    <scope>NUCLEOTIDE SEQUENCE</scope>
    <source>
        <tissue evidence="2">Fresh leaf tissue</tissue>
    </source>
</reference>
<feature type="compositionally biased region" description="Pro residues" evidence="1">
    <location>
        <begin position="101"/>
        <end position="128"/>
    </location>
</feature>
<keyword evidence="3" id="KW-1185">Reference proteome</keyword>